<feature type="coiled-coil region" evidence="1">
    <location>
        <begin position="715"/>
        <end position="817"/>
    </location>
</feature>
<name>A0A9P3GNI7_9APHY</name>
<feature type="coiled-coil region" evidence="1">
    <location>
        <begin position="535"/>
        <end position="573"/>
    </location>
</feature>
<dbReference type="Proteomes" id="UP000703269">
    <property type="component" value="Unassembled WGS sequence"/>
</dbReference>
<dbReference type="EMBL" id="BPQB01000093">
    <property type="protein sequence ID" value="GJE98735.1"/>
    <property type="molecule type" value="Genomic_DNA"/>
</dbReference>
<keyword evidence="4" id="KW-1185">Reference proteome</keyword>
<evidence type="ECO:0000313" key="4">
    <source>
        <dbReference type="Proteomes" id="UP000703269"/>
    </source>
</evidence>
<sequence>MCTFDLADIPGEELPVSGPLPDLWDILRPQVLPEQPLEASAAPLEHPHVLQHEELNEEHDALLSLYNAACNEAPEGHELSYIFENVDWALVDAEICPPPGEDEASLLFPGLDDLVAHAPNAAPVTLDAVSAETLAFTDSVIANLKGLYGVETAGVPTIAVVDEDADAKFLALFPAPEELLDPFPESAFSETVAASPSACVDEDADAQLLALFPAPDELLGAVFESASSETVTAASSPWVDVVAVIEDTGDHDAIDAAAATAPTTEMDVQHSQSAGADTKSADPERPIVKVDFLAAIIDLTADEEFDDDEADAAHAALDASERRGDAQISFLNRIIDDLEADKARLADALAAREATHLLDADHISSLSADHTELRGAFANLKTAYTSAQIKGDADTARIAELRARLAAVEDQFQRLHTEHQDARGTITTLSISVEDHKGALGDADTRIQGLHSQLYEEREIAQGTREHLATMQNTVLELRGQLHEEAASSREAVARQTVLEAEVEEARASVTAANVKSEEQAADAAKAFDALYRDKEALQHEYNTSQEALAAFEAQLQDERETSAAKIAAIEQECQDRLDQQQLQHDEERAAADERSKAAEAEFKAEIARLQDQLAQTNTAFGHVAVQAAVLAEQQEIHSGTRAALDKERRVSARKSADIKHLRQENANLREQLTAAEHTSFKLDEELGSVMSRVNSISEEKRTIAVQLAEVVEVNQKMGIQMEDVREELAALYDEHEASRNASEVSIDEVRQLKSDFEEQTCETLESVLGEKEALRAAKGAAEKELARVRRTSQGEIDALKKDIDELRAALQRQPQRAELYETKKLVNVYTERFANCTQCAVTSTPQARLARKGKENISTGEDSLFSISVDNILSTLIFVPTRSPLSSPTI</sequence>
<reference evidence="3 4" key="1">
    <citation type="submission" date="2021-08" db="EMBL/GenBank/DDBJ databases">
        <title>Draft Genome Sequence of Phanerochaete sordida strain YK-624.</title>
        <authorList>
            <person name="Mori T."/>
            <person name="Dohra H."/>
            <person name="Suzuki T."/>
            <person name="Kawagishi H."/>
            <person name="Hirai H."/>
        </authorList>
    </citation>
    <scope>NUCLEOTIDE SEQUENCE [LARGE SCALE GENOMIC DNA]</scope>
    <source>
        <strain evidence="3 4">YK-624</strain>
    </source>
</reference>
<dbReference type="Gene3D" id="1.10.287.1490">
    <property type="match status" value="1"/>
</dbReference>
<keyword evidence="1" id="KW-0175">Coiled coil</keyword>
<proteinExistence type="predicted"/>
<dbReference type="AlphaFoldDB" id="A0A9P3GNI7"/>
<feature type="region of interest" description="Disordered" evidence="2">
    <location>
        <begin position="261"/>
        <end position="282"/>
    </location>
</feature>
<dbReference type="OrthoDB" id="10594896at2759"/>
<accession>A0A9P3GNI7</accession>
<evidence type="ECO:0000256" key="1">
    <source>
        <dbReference type="SAM" id="Coils"/>
    </source>
</evidence>
<feature type="coiled-coil region" evidence="1">
    <location>
        <begin position="652"/>
        <end position="679"/>
    </location>
</feature>
<feature type="coiled-coil region" evidence="1">
    <location>
        <begin position="328"/>
        <end position="355"/>
    </location>
</feature>
<evidence type="ECO:0000256" key="2">
    <source>
        <dbReference type="SAM" id="MobiDB-lite"/>
    </source>
</evidence>
<evidence type="ECO:0000313" key="3">
    <source>
        <dbReference type="EMBL" id="GJE98735.1"/>
    </source>
</evidence>
<comment type="caution">
    <text evidence="3">The sequence shown here is derived from an EMBL/GenBank/DDBJ whole genome shotgun (WGS) entry which is preliminary data.</text>
</comment>
<gene>
    <name evidence="3" type="ORF">PsYK624_149700</name>
</gene>
<protein>
    <submittedName>
        <fullName evidence="3">Uncharacterized protein</fullName>
    </submittedName>
</protein>
<organism evidence="3 4">
    <name type="scientific">Phanerochaete sordida</name>
    <dbReference type="NCBI Taxonomy" id="48140"/>
    <lineage>
        <taxon>Eukaryota</taxon>
        <taxon>Fungi</taxon>
        <taxon>Dikarya</taxon>
        <taxon>Basidiomycota</taxon>
        <taxon>Agaricomycotina</taxon>
        <taxon>Agaricomycetes</taxon>
        <taxon>Polyporales</taxon>
        <taxon>Phanerochaetaceae</taxon>
        <taxon>Phanerochaete</taxon>
    </lineage>
</organism>